<dbReference type="InterPro" id="IPR029069">
    <property type="entry name" value="HotDog_dom_sf"/>
</dbReference>
<dbReference type="OrthoDB" id="9800188at2"/>
<organism evidence="1 2">
    <name type="scientific">Teredinibacter turnerae (strain ATCC 39867 / T7901)</name>
    <dbReference type="NCBI Taxonomy" id="377629"/>
    <lineage>
        <taxon>Bacteria</taxon>
        <taxon>Pseudomonadati</taxon>
        <taxon>Pseudomonadota</taxon>
        <taxon>Gammaproteobacteria</taxon>
        <taxon>Cellvibrionales</taxon>
        <taxon>Cellvibrionaceae</taxon>
        <taxon>Teredinibacter</taxon>
    </lineage>
</organism>
<dbReference type="Pfam" id="PF22817">
    <property type="entry name" value="ApeP-like"/>
    <property type="match status" value="1"/>
</dbReference>
<dbReference type="STRING" id="377629.TERTU_3287"/>
<evidence type="ECO:0000313" key="2">
    <source>
        <dbReference type="Proteomes" id="UP000009080"/>
    </source>
</evidence>
<evidence type="ECO:0008006" key="3">
    <source>
        <dbReference type="Google" id="ProtNLM"/>
    </source>
</evidence>
<dbReference type="RefSeq" id="WP_015817445.1">
    <property type="nucleotide sequence ID" value="NC_012997.1"/>
</dbReference>
<name>C5BQ24_TERTT</name>
<dbReference type="KEGG" id="ttu:TERTU_3287"/>
<sequence>MIITPNALLETTEPMPTPAWLLPHAEPMVLLSRIVATAETWLEAEVDHRHPTVFSQTNGDTPAWVALEYMAQTVAAYAGLKRRQSGRVPNVGFLLGTRNFDVNVPCFKHGEALRIKVKPVLESDNDISLFQCELRNRRGQNLGNAQLKGVQPKNPTDFI</sequence>
<dbReference type="InterPro" id="IPR016776">
    <property type="entry name" value="ApeP-like_dehydratase"/>
</dbReference>
<accession>C5BQ24</accession>
<keyword evidence="2" id="KW-1185">Reference proteome</keyword>
<evidence type="ECO:0000313" key="1">
    <source>
        <dbReference type="EMBL" id="ACR11333.1"/>
    </source>
</evidence>
<dbReference type="Proteomes" id="UP000009080">
    <property type="component" value="Chromosome"/>
</dbReference>
<reference evidence="1 2" key="1">
    <citation type="journal article" date="2009" name="PLoS ONE">
        <title>The complete genome of Teredinibacter turnerae T7901: an intracellular endosymbiont of marine wood-boring bivalves (shipworms).</title>
        <authorList>
            <person name="Yang J.C."/>
            <person name="Madupu R."/>
            <person name="Durkin A.S."/>
            <person name="Ekborg N.A."/>
            <person name="Pedamallu C.S."/>
            <person name="Hostetler J.B."/>
            <person name="Radune D."/>
            <person name="Toms B.S."/>
            <person name="Henrissat B."/>
            <person name="Coutinho P.M."/>
            <person name="Schwarz S."/>
            <person name="Field L."/>
            <person name="Trindade-Silva A.E."/>
            <person name="Soares C.A.G."/>
            <person name="Elshahawi S."/>
            <person name="Hanora A."/>
            <person name="Schmidt E.W."/>
            <person name="Haygood M.G."/>
            <person name="Posfai J."/>
            <person name="Benner J."/>
            <person name="Madinger C."/>
            <person name="Nove J."/>
            <person name="Anton B."/>
            <person name="Chaudhary K."/>
            <person name="Foster J."/>
            <person name="Holman A."/>
            <person name="Kumar S."/>
            <person name="Lessard P.A."/>
            <person name="Luyten Y.A."/>
            <person name="Slatko B."/>
            <person name="Wood N."/>
            <person name="Wu B."/>
            <person name="Teplitski M."/>
            <person name="Mougous J.D."/>
            <person name="Ward N."/>
            <person name="Eisen J.A."/>
            <person name="Badger J.H."/>
            <person name="Distel D.L."/>
        </authorList>
    </citation>
    <scope>NUCLEOTIDE SEQUENCE [LARGE SCALE GENOMIC DNA]</scope>
    <source>
        <strain evidence="2">ATCC 39867 / T7901</strain>
    </source>
</reference>
<proteinExistence type="predicted"/>
<dbReference type="AlphaFoldDB" id="C5BQ24"/>
<dbReference type="eggNOG" id="COG4706">
    <property type="taxonomic scope" value="Bacteria"/>
</dbReference>
<dbReference type="EMBL" id="CP001614">
    <property type="protein sequence ID" value="ACR11333.1"/>
    <property type="molecule type" value="Genomic_DNA"/>
</dbReference>
<dbReference type="PIRSF" id="PIRSF020565">
    <property type="entry name" value="3Ho_Ac_ACP_DH_prd"/>
    <property type="match status" value="1"/>
</dbReference>
<protein>
    <recommendedName>
        <fullName evidence="3">3-hydroxylacyl-ACP dehydratase</fullName>
    </recommendedName>
</protein>
<dbReference type="Gene3D" id="3.10.129.10">
    <property type="entry name" value="Hotdog Thioesterase"/>
    <property type="match status" value="1"/>
</dbReference>
<dbReference type="HOGENOM" id="CLU_116661_1_0_6"/>
<gene>
    <name evidence="1" type="ordered locus">TERTU_3287</name>
</gene>
<dbReference type="SUPFAM" id="SSF54637">
    <property type="entry name" value="Thioesterase/thiol ester dehydrase-isomerase"/>
    <property type="match status" value="1"/>
</dbReference>